<evidence type="ECO:0000313" key="3">
    <source>
        <dbReference type="EMBL" id="OKH50842.1"/>
    </source>
</evidence>
<dbReference type="Proteomes" id="UP000185557">
    <property type="component" value="Unassembled WGS sequence"/>
</dbReference>
<reference evidence="3 4" key="1">
    <citation type="submission" date="2016-11" db="EMBL/GenBank/DDBJ databases">
        <title>Draft Genome Sequences of Nine Cyanobacterial Strains from Diverse Habitats.</title>
        <authorList>
            <person name="Zhu T."/>
            <person name="Hou S."/>
            <person name="Lu X."/>
            <person name="Hess W.R."/>
        </authorList>
    </citation>
    <scope>NUCLEOTIDE SEQUENCE [LARGE SCALE GENOMIC DNA]</scope>
    <source>
        <strain evidence="3 4">NIES-30</strain>
    </source>
</reference>
<organism evidence="3 4">
    <name type="scientific">Phormidium tenue NIES-30</name>
    <dbReference type="NCBI Taxonomy" id="549789"/>
    <lineage>
        <taxon>Bacteria</taxon>
        <taxon>Bacillati</taxon>
        <taxon>Cyanobacteriota</taxon>
        <taxon>Cyanophyceae</taxon>
        <taxon>Oscillatoriophycideae</taxon>
        <taxon>Oscillatoriales</taxon>
        <taxon>Oscillatoriaceae</taxon>
        <taxon>Phormidium</taxon>
    </lineage>
</organism>
<dbReference type="CDD" id="cd02696">
    <property type="entry name" value="MurNAc-LAA"/>
    <property type="match status" value="1"/>
</dbReference>
<keyword evidence="1" id="KW-0378">Hydrolase</keyword>
<evidence type="ECO:0000313" key="4">
    <source>
        <dbReference type="Proteomes" id="UP000185557"/>
    </source>
</evidence>
<dbReference type="PANTHER" id="PTHR30404:SF0">
    <property type="entry name" value="N-ACETYLMURAMOYL-L-ALANINE AMIDASE AMIC"/>
    <property type="match status" value="1"/>
</dbReference>
<dbReference type="SUPFAM" id="SSF53187">
    <property type="entry name" value="Zn-dependent exopeptidases"/>
    <property type="match status" value="1"/>
</dbReference>
<dbReference type="Gene3D" id="3.40.630.40">
    <property type="entry name" value="Zn-dependent exopeptidases"/>
    <property type="match status" value="1"/>
</dbReference>
<proteinExistence type="predicted"/>
<dbReference type="GO" id="GO:0030288">
    <property type="term" value="C:outer membrane-bounded periplasmic space"/>
    <property type="evidence" value="ECO:0007669"/>
    <property type="project" value="TreeGrafter"/>
</dbReference>
<keyword evidence="4" id="KW-1185">Reference proteome</keyword>
<comment type="caution">
    <text evidence="3">The sequence shown here is derived from an EMBL/GenBank/DDBJ whole genome shotgun (WGS) entry which is preliminary data.</text>
</comment>
<dbReference type="InterPro" id="IPR002508">
    <property type="entry name" value="MurNAc-LAA_cat"/>
</dbReference>
<evidence type="ECO:0000256" key="1">
    <source>
        <dbReference type="ARBA" id="ARBA00022801"/>
    </source>
</evidence>
<dbReference type="STRING" id="549789.NIES30_01805"/>
<dbReference type="InterPro" id="IPR050695">
    <property type="entry name" value="N-acetylmuramoyl_amidase_3"/>
</dbReference>
<dbReference type="OrthoDB" id="9806267at2"/>
<accession>A0A1U7JAV5</accession>
<protein>
    <recommendedName>
        <fullName evidence="2">MurNAc-LAA domain-containing protein</fullName>
    </recommendedName>
</protein>
<dbReference type="AlphaFoldDB" id="A0A1U7JAV5"/>
<dbReference type="GO" id="GO:0008745">
    <property type="term" value="F:N-acetylmuramoyl-L-alanine amidase activity"/>
    <property type="evidence" value="ECO:0007669"/>
    <property type="project" value="InterPro"/>
</dbReference>
<evidence type="ECO:0000259" key="2">
    <source>
        <dbReference type="SMART" id="SM00646"/>
    </source>
</evidence>
<sequence length="510" mass="53866">MAGVCLFGSLPAKASARLQAWEFDSGQNRLVFSTENAVEPQVSWLSDPQRLVIDLPGILTEEALGDQFVGGAVAAVRVTQADAQTTRMVLELNPNYSLDPRQVKVWGLTSQQWVVQLPGSTAAIAPDDGLSMPDFSKAARPRSLTAAGAEPLPPLISRNQVSTVAVRATATVLRGVQTTAEGFFIPTAGAAPQVRVYRTRDASQARQIVIDLLDAAIAPGLIPEALPQGRYGIHRWSINQFATSPPAIRLTLTLDGFSPDWQITPLPSGGIWVTPIGVAPSQITAPPTTVVLPVLNPVTTPPPIAQSRPPAAAVPASVVASTPAPRPAQGQVLVMLDPGHGGVDPGAVGIGGLQEKGVVLAVAQYTAAALQAQGIAVQMTRQSDQTVDLQPRADMATTARATVFVSIHANAVNMQRPEVNGLETYYYSDAGQVLAAALQRQVLSTMAMNDRGVRQARFLVLRRTAMPAALIEIGFVTGATDAPKLRDPRWQAQMGQSIAQGILNYLGSQP</sequence>
<dbReference type="EMBL" id="MRCG01000001">
    <property type="protein sequence ID" value="OKH50842.1"/>
    <property type="molecule type" value="Genomic_DNA"/>
</dbReference>
<dbReference type="Pfam" id="PF01520">
    <property type="entry name" value="Amidase_3"/>
    <property type="match status" value="1"/>
</dbReference>
<feature type="domain" description="MurNAc-LAA" evidence="2">
    <location>
        <begin position="393"/>
        <end position="503"/>
    </location>
</feature>
<dbReference type="GO" id="GO:0009253">
    <property type="term" value="P:peptidoglycan catabolic process"/>
    <property type="evidence" value="ECO:0007669"/>
    <property type="project" value="InterPro"/>
</dbReference>
<dbReference type="RefSeq" id="WP_073606656.1">
    <property type="nucleotide sequence ID" value="NZ_MRCG01000001.1"/>
</dbReference>
<dbReference type="SMART" id="SM00646">
    <property type="entry name" value="Ami_3"/>
    <property type="match status" value="1"/>
</dbReference>
<name>A0A1U7JAV5_9CYAN</name>
<dbReference type="InterPro" id="IPR021731">
    <property type="entry name" value="AMIN_dom"/>
</dbReference>
<dbReference type="PANTHER" id="PTHR30404">
    <property type="entry name" value="N-ACETYLMURAMOYL-L-ALANINE AMIDASE"/>
    <property type="match status" value="1"/>
</dbReference>
<dbReference type="Gene3D" id="2.60.40.3500">
    <property type="match status" value="1"/>
</dbReference>
<dbReference type="Pfam" id="PF11741">
    <property type="entry name" value="AMIN"/>
    <property type="match status" value="1"/>
</dbReference>
<gene>
    <name evidence="3" type="ORF">NIES30_01805</name>
</gene>